<comment type="caution">
    <text evidence="2">The sequence shown here is derived from an EMBL/GenBank/DDBJ whole genome shotgun (WGS) entry which is preliminary data.</text>
</comment>
<feature type="compositionally biased region" description="Basic residues" evidence="1">
    <location>
        <begin position="481"/>
        <end position="490"/>
    </location>
</feature>
<dbReference type="AlphaFoldDB" id="A0AAW0BMI1"/>
<sequence length="855" mass="96091">MTGIVRREMGKKYAKRNSPRKRTWTRKDKKDRRNLKMWAEGARETILAPHIPSYTDALERGWRAERDYVREVCREFHARISWRLADDEEPELPLPVYDPLATAESEELDEEETAAKRDRVETMNARINRWLKYRARKIQRRAMARDRSKDPWGLYLSKLAGVTAPPKARQAFQQYMHELYDTEIKPVVEARWRASCLEDDGVTLKTSKGPNAPFRAEVARELFKDLSNEQQKELSARAKAEAKLERDTYLSKMKAPPSKTPQDRQRCIDGLGAFTQDFLKGVHEHTGMYGVVIYGGPVPAFDGDLRTVTVSWGRNLPPESCTFPNWQKERFTNDVLAFMRDWLNTAYTKQECMDSAIPRGDDDENGDPLARAKYTIDDLPSEGDLDDSEGEGDSDSDSEDRDDSDSDDRDDSSSSSDTGETSDGDMASDGTSDDAGKAKKDTKKKRAERERKKASAKASEKAREEKKKMRRKEKESERAKEKKAKAKAKAKAKEKEKDKEKEKEREKAKAKALKEKEKAKEREKEKEKARGKAKEKEKGGEKSKGRSRDGTRKGTEKDSGGNASGEKTSGSKRKEAPEAGDDEGERVKKKKKRAPEDGAVANGTPSTSRPQPKALGKGKSKEVAPTPTPDPDEVPPTPTPDPDASLPRPTPDPDADDSDADDGLPPPPPCPASAAEWYALLYPEVAAAPLGERHNLLLSLCSDLEALYGWKKPLRGFSAKNRPVQISSWITMGRGARGGTMRQGAGPSIADMDTFARDWWKWWGGLQPKWRTRREDDPTRFQRVSYPERTQENWAALHNPGPNGVMTVMGSLLWWGKSAKQGKVDREPWAEAVEDLIWVLTELVEVARAGVFADG</sequence>
<feature type="compositionally biased region" description="Basic and acidic residues" evidence="1">
    <location>
        <begin position="447"/>
        <end position="480"/>
    </location>
</feature>
<feature type="region of interest" description="Disordered" evidence="1">
    <location>
        <begin position="1"/>
        <end position="26"/>
    </location>
</feature>
<keyword evidence="3" id="KW-1185">Reference proteome</keyword>
<accession>A0AAW0BMI1</accession>
<gene>
    <name evidence="2" type="ORF">R3P38DRAFT_3190954</name>
</gene>
<name>A0AAW0BMI1_9AGAR</name>
<dbReference type="GO" id="GO:0003723">
    <property type="term" value="F:RNA binding"/>
    <property type="evidence" value="ECO:0007669"/>
    <property type="project" value="InterPro"/>
</dbReference>
<feature type="compositionally biased region" description="Basic residues" evidence="1">
    <location>
        <begin position="12"/>
        <end position="26"/>
    </location>
</feature>
<feature type="compositionally biased region" description="Acidic residues" evidence="1">
    <location>
        <begin position="653"/>
        <end position="662"/>
    </location>
</feature>
<feature type="compositionally biased region" description="Acidic residues" evidence="1">
    <location>
        <begin position="379"/>
        <end position="410"/>
    </location>
</feature>
<proteinExistence type="predicted"/>
<dbReference type="GO" id="GO:0043484">
    <property type="term" value="P:regulation of RNA splicing"/>
    <property type="evidence" value="ECO:0007669"/>
    <property type="project" value="InterPro"/>
</dbReference>
<evidence type="ECO:0000313" key="2">
    <source>
        <dbReference type="EMBL" id="KAK7027826.1"/>
    </source>
</evidence>
<evidence type="ECO:0000313" key="3">
    <source>
        <dbReference type="Proteomes" id="UP001362999"/>
    </source>
</evidence>
<dbReference type="PANTHER" id="PTHR46528">
    <property type="entry name" value="PROTEIN SON"/>
    <property type="match status" value="1"/>
</dbReference>
<dbReference type="GO" id="GO:0051726">
    <property type="term" value="P:regulation of cell cycle"/>
    <property type="evidence" value="ECO:0007669"/>
    <property type="project" value="InterPro"/>
</dbReference>
<feature type="compositionally biased region" description="Basic and acidic residues" evidence="1">
    <location>
        <begin position="491"/>
        <end position="559"/>
    </location>
</feature>
<dbReference type="Proteomes" id="UP001362999">
    <property type="component" value="Unassembled WGS sequence"/>
</dbReference>
<feature type="compositionally biased region" description="Low complexity" evidence="1">
    <location>
        <begin position="413"/>
        <end position="425"/>
    </location>
</feature>
<protein>
    <submittedName>
        <fullName evidence="2">Uncharacterized protein</fullName>
    </submittedName>
</protein>
<dbReference type="InterPro" id="IPR032922">
    <property type="entry name" value="SON"/>
</dbReference>
<feature type="compositionally biased region" description="Pro residues" evidence="1">
    <location>
        <begin position="626"/>
        <end position="641"/>
    </location>
</feature>
<dbReference type="EMBL" id="JAWWNJ010000029">
    <property type="protein sequence ID" value="KAK7027826.1"/>
    <property type="molecule type" value="Genomic_DNA"/>
</dbReference>
<dbReference type="PANTHER" id="PTHR46528:SF1">
    <property type="entry name" value="PROTEIN SON"/>
    <property type="match status" value="1"/>
</dbReference>
<organism evidence="2 3">
    <name type="scientific">Favolaschia claudopus</name>
    <dbReference type="NCBI Taxonomy" id="2862362"/>
    <lineage>
        <taxon>Eukaryota</taxon>
        <taxon>Fungi</taxon>
        <taxon>Dikarya</taxon>
        <taxon>Basidiomycota</taxon>
        <taxon>Agaricomycotina</taxon>
        <taxon>Agaricomycetes</taxon>
        <taxon>Agaricomycetidae</taxon>
        <taxon>Agaricales</taxon>
        <taxon>Marasmiineae</taxon>
        <taxon>Mycenaceae</taxon>
        <taxon>Favolaschia</taxon>
    </lineage>
</organism>
<reference evidence="2 3" key="1">
    <citation type="journal article" date="2024" name="J Genomics">
        <title>Draft genome sequencing and assembly of Favolaschia claudopus CIRM-BRFM 2984 isolated from oak limbs.</title>
        <authorList>
            <person name="Navarro D."/>
            <person name="Drula E."/>
            <person name="Chaduli D."/>
            <person name="Cazenave R."/>
            <person name="Ahrendt S."/>
            <person name="Wang J."/>
            <person name="Lipzen A."/>
            <person name="Daum C."/>
            <person name="Barry K."/>
            <person name="Grigoriev I.V."/>
            <person name="Favel A."/>
            <person name="Rosso M.N."/>
            <person name="Martin F."/>
        </authorList>
    </citation>
    <scope>NUCLEOTIDE SEQUENCE [LARGE SCALE GENOMIC DNA]</scope>
    <source>
        <strain evidence="2 3">CIRM-BRFM 2984</strain>
    </source>
</reference>
<evidence type="ECO:0000256" key="1">
    <source>
        <dbReference type="SAM" id="MobiDB-lite"/>
    </source>
</evidence>
<feature type="compositionally biased region" description="Basic and acidic residues" evidence="1">
    <location>
        <begin position="1"/>
        <end position="11"/>
    </location>
</feature>
<feature type="region of interest" description="Disordered" evidence="1">
    <location>
        <begin position="374"/>
        <end position="671"/>
    </location>
</feature>